<dbReference type="Gene3D" id="3.60.15.10">
    <property type="entry name" value="Ribonuclease Z/Hydroxyacylglutathione hydrolase-like"/>
    <property type="match status" value="1"/>
</dbReference>
<dbReference type="STRING" id="710685.MycrhN_5040"/>
<dbReference type="InterPro" id="IPR001279">
    <property type="entry name" value="Metallo-B-lactamas"/>
</dbReference>
<gene>
    <name evidence="2" type="ordered locus">MycrhN_5040</name>
</gene>
<dbReference type="GO" id="GO:0016787">
    <property type="term" value="F:hydrolase activity"/>
    <property type="evidence" value="ECO:0007669"/>
    <property type="project" value="UniProtKB-KW"/>
</dbReference>
<dbReference type="PANTHER" id="PTHR42951:SF4">
    <property type="entry name" value="ACYL-COENZYME A THIOESTERASE MBLAC2"/>
    <property type="match status" value="1"/>
</dbReference>
<dbReference type="InterPro" id="IPR036866">
    <property type="entry name" value="RibonucZ/Hydroxyglut_hydro"/>
</dbReference>
<name>G8RVT6_MYCRN</name>
<accession>G8RVT6</accession>
<sequence>MNFTWEPLADGISRCRLPFLDVTIGLVWSSAGALLVDTGTTRTEASAVRADAEDLAGREISHVVLTHHHFDHVLGASTFDGAAVYCAPAVAATVTEKAGRLRADAVRYGANPREVDDAIAALRPPQHPTTSEVIDLGERVIILGHPGRGHTDHDLIAVVEGAERTVVFCGDLVEESNDPSIDAESDTTAWPATLDQLLSAGGADAVYVPGHGASVDARFVRRQQQWLAVH</sequence>
<dbReference type="PANTHER" id="PTHR42951">
    <property type="entry name" value="METALLO-BETA-LACTAMASE DOMAIN-CONTAINING"/>
    <property type="match status" value="1"/>
</dbReference>
<dbReference type="SMART" id="SM00849">
    <property type="entry name" value="Lactamase_B"/>
    <property type="match status" value="1"/>
</dbReference>
<keyword evidence="2" id="KW-0378">Hydrolase</keyword>
<dbReference type="Proteomes" id="UP000005442">
    <property type="component" value="Chromosome"/>
</dbReference>
<proteinExistence type="predicted"/>
<evidence type="ECO:0000313" key="2">
    <source>
        <dbReference type="EMBL" id="AEV75519.1"/>
    </source>
</evidence>
<keyword evidence="3" id="KW-1185">Reference proteome</keyword>
<dbReference type="OrthoDB" id="2273115at2"/>
<reference evidence="2 3" key="1">
    <citation type="submission" date="2011-12" db="EMBL/GenBank/DDBJ databases">
        <title>Complete sequence of Mycobacterium rhodesiae NBB3.</title>
        <authorList>
            <consortium name="US DOE Joint Genome Institute"/>
            <person name="Lucas S."/>
            <person name="Han J."/>
            <person name="Lapidus A."/>
            <person name="Cheng J.-F."/>
            <person name="Goodwin L."/>
            <person name="Pitluck S."/>
            <person name="Peters L."/>
            <person name="Mikhailova N."/>
            <person name="Gu W."/>
            <person name="Detter J.C."/>
            <person name="Han C."/>
            <person name="Tapia R."/>
            <person name="Land M."/>
            <person name="Hauser L."/>
            <person name="Kyrpides N."/>
            <person name="Ivanova N."/>
            <person name="Pagani I."/>
            <person name="Mattes T."/>
            <person name="Holmes A."/>
            <person name="Rutledge P."/>
            <person name="Paulsen I."/>
            <person name="Coleman N."/>
            <person name="Woyke T."/>
        </authorList>
    </citation>
    <scope>NUCLEOTIDE SEQUENCE [LARGE SCALE GENOMIC DNA]</scope>
    <source>
        <strain evidence="2 3">NBB3</strain>
    </source>
</reference>
<dbReference type="RefSeq" id="WP_014213262.1">
    <property type="nucleotide sequence ID" value="NC_016604.1"/>
</dbReference>
<evidence type="ECO:0000259" key="1">
    <source>
        <dbReference type="SMART" id="SM00849"/>
    </source>
</evidence>
<dbReference type="SUPFAM" id="SSF56281">
    <property type="entry name" value="Metallo-hydrolase/oxidoreductase"/>
    <property type="match status" value="1"/>
</dbReference>
<dbReference type="KEGG" id="mrh:MycrhN_5040"/>
<protein>
    <submittedName>
        <fullName evidence="2">Zn-dependent hydrolase, glyoxylase</fullName>
    </submittedName>
</protein>
<dbReference type="CDD" id="cd16282">
    <property type="entry name" value="metallo-hydrolase-like_MBL-fold"/>
    <property type="match status" value="1"/>
</dbReference>
<feature type="domain" description="Metallo-beta-lactamase" evidence="1">
    <location>
        <begin position="21"/>
        <end position="211"/>
    </location>
</feature>
<organism evidence="2 3">
    <name type="scientific">Mycolicibacterium rhodesiae (strain NBB3)</name>
    <name type="common">Mycobacterium rhodesiae</name>
    <dbReference type="NCBI Taxonomy" id="710685"/>
    <lineage>
        <taxon>Bacteria</taxon>
        <taxon>Bacillati</taxon>
        <taxon>Actinomycetota</taxon>
        <taxon>Actinomycetes</taxon>
        <taxon>Mycobacteriales</taxon>
        <taxon>Mycobacteriaceae</taxon>
        <taxon>Mycolicibacterium</taxon>
    </lineage>
</organism>
<dbReference type="EMBL" id="CP003169">
    <property type="protein sequence ID" value="AEV75519.1"/>
    <property type="molecule type" value="Genomic_DNA"/>
</dbReference>
<dbReference type="PATRIC" id="fig|710685.3.peg.5059"/>
<dbReference type="Pfam" id="PF00753">
    <property type="entry name" value="Lactamase_B"/>
    <property type="match status" value="1"/>
</dbReference>
<dbReference type="InterPro" id="IPR050855">
    <property type="entry name" value="NDM-1-like"/>
</dbReference>
<evidence type="ECO:0000313" key="3">
    <source>
        <dbReference type="Proteomes" id="UP000005442"/>
    </source>
</evidence>
<dbReference type="FunFam" id="3.60.15.10:FF:000073">
    <property type="entry name" value="MBL fold metallo-hydrolase"/>
    <property type="match status" value="1"/>
</dbReference>
<dbReference type="HOGENOM" id="CLU_056342_5_0_11"/>
<dbReference type="AlphaFoldDB" id="G8RVT6"/>
<dbReference type="eggNOG" id="COG0491">
    <property type="taxonomic scope" value="Bacteria"/>
</dbReference>